<sequence>MYKWRDQKIIHNEKLRKKNQNLSITAFVLNETIKRAEEKEEYVGDFVADILIKHLNIPIPENK</sequence>
<gene>
    <name evidence="1" type="ORF">KUA55_17145</name>
</gene>
<name>A0ABS6THG7_9ENTE</name>
<accession>A0ABS6THG7</accession>
<dbReference type="RefSeq" id="WP_218327601.1">
    <property type="nucleotide sequence ID" value="NZ_JAHUZB010000011.1"/>
</dbReference>
<proteinExistence type="predicted"/>
<dbReference type="Proteomes" id="UP000774130">
    <property type="component" value="Unassembled WGS sequence"/>
</dbReference>
<protein>
    <submittedName>
        <fullName evidence="1">Uncharacterized protein</fullName>
    </submittedName>
</protein>
<organism evidence="1 2">
    <name type="scientific">Enterococcus alishanensis</name>
    <dbReference type="NCBI Taxonomy" id="1303817"/>
    <lineage>
        <taxon>Bacteria</taxon>
        <taxon>Bacillati</taxon>
        <taxon>Bacillota</taxon>
        <taxon>Bacilli</taxon>
        <taxon>Lactobacillales</taxon>
        <taxon>Enterococcaceae</taxon>
        <taxon>Enterococcus</taxon>
    </lineage>
</organism>
<reference evidence="1 2" key="1">
    <citation type="submission" date="2021-06" db="EMBL/GenBank/DDBJ databases">
        <title>Enterococcus alishanensis sp. nov., a novel lactic acid bacterium isolated from fresh coffee beans.</title>
        <authorList>
            <person name="Chen Y.-S."/>
        </authorList>
    </citation>
    <scope>NUCLEOTIDE SEQUENCE [LARGE SCALE GENOMIC DNA]</scope>
    <source>
        <strain evidence="1 2">ALS3</strain>
    </source>
</reference>
<comment type="caution">
    <text evidence="1">The sequence shown here is derived from an EMBL/GenBank/DDBJ whole genome shotgun (WGS) entry which is preliminary data.</text>
</comment>
<evidence type="ECO:0000313" key="2">
    <source>
        <dbReference type="Proteomes" id="UP000774130"/>
    </source>
</evidence>
<dbReference type="EMBL" id="JAHUZB010000011">
    <property type="protein sequence ID" value="MBV7392388.1"/>
    <property type="molecule type" value="Genomic_DNA"/>
</dbReference>
<keyword evidence="2" id="KW-1185">Reference proteome</keyword>
<evidence type="ECO:0000313" key="1">
    <source>
        <dbReference type="EMBL" id="MBV7392388.1"/>
    </source>
</evidence>